<evidence type="ECO:0000313" key="3">
    <source>
        <dbReference type="Proteomes" id="UP000184236"/>
    </source>
</evidence>
<keyword evidence="1" id="KW-0732">Signal</keyword>
<organism evidence="2 3">
    <name type="scientific">Chryseobacterium takakiae</name>
    <dbReference type="NCBI Taxonomy" id="1302685"/>
    <lineage>
        <taxon>Bacteria</taxon>
        <taxon>Pseudomonadati</taxon>
        <taxon>Bacteroidota</taxon>
        <taxon>Flavobacteriia</taxon>
        <taxon>Flavobacteriales</taxon>
        <taxon>Weeksellaceae</taxon>
        <taxon>Chryseobacterium group</taxon>
        <taxon>Chryseobacterium</taxon>
    </lineage>
</organism>
<dbReference type="OrthoDB" id="1252643at2"/>
<evidence type="ECO:0000313" key="2">
    <source>
        <dbReference type="EMBL" id="SHF27339.1"/>
    </source>
</evidence>
<name>A0A1M5AAN7_9FLAO</name>
<evidence type="ECO:0000256" key="1">
    <source>
        <dbReference type="SAM" id="SignalP"/>
    </source>
</evidence>
<gene>
    <name evidence="2" type="ORF">SAMN05444408_11297</name>
</gene>
<dbReference type="RefSeq" id="WP_072885644.1">
    <property type="nucleotide sequence ID" value="NZ_FQVO01000012.1"/>
</dbReference>
<dbReference type="STRING" id="1302685.SAMN05444408_11297"/>
<protein>
    <submittedName>
        <fullName evidence="2">Uncharacterized protein</fullName>
    </submittedName>
</protein>
<proteinExistence type="predicted"/>
<reference evidence="3" key="1">
    <citation type="submission" date="2016-11" db="EMBL/GenBank/DDBJ databases">
        <authorList>
            <person name="Varghese N."/>
            <person name="Submissions S."/>
        </authorList>
    </citation>
    <scope>NUCLEOTIDE SEQUENCE [LARGE SCALE GENOMIC DNA]</scope>
    <source>
        <strain evidence="3">DSM 26898</strain>
    </source>
</reference>
<feature type="signal peptide" evidence="1">
    <location>
        <begin position="1"/>
        <end position="19"/>
    </location>
</feature>
<dbReference type="EMBL" id="FQVO01000012">
    <property type="protein sequence ID" value="SHF27339.1"/>
    <property type="molecule type" value="Genomic_DNA"/>
</dbReference>
<feature type="chain" id="PRO_5012883561" evidence="1">
    <location>
        <begin position="20"/>
        <end position="201"/>
    </location>
</feature>
<keyword evidence="3" id="KW-1185">Reference proteome</keyword>
<accession>A0A1M5AAN7</accession>
<sequence length="201" mass="22892">MKTTSLFLLFLLFFQHAFSQKNEWSAIDKSYSIKTISEKSVESLKDTDPVNVKIFSFRDIVDNLDPEKEKPASEKNLSFKDIRDKVDKKGKVNFKKGSVYLVRLKEGINAGRFRITITKNADKKTAELLNRYLTENITHGSILKETIDTPESKNITTGFIITLSDNDGVDINSLKQKYSHIISDITKVATNKSTLFFKITT</sequence>
<dbReference type="AlphaFoldDB" id="A0A1M5AAN7"/>
<dbReference type="Proteomes" id="UP000184236">
    <property type="component" value="Unassembled WGS sequence"/>
</dbReference>